<dbReference type="EMBL" id="SNXE01000001">
    <property type="protein sequence ID" value="TDP12719.1"/>
    <property type="molecule type" value="Genomic_DNA"/>
</dbReference>
<protein>
    <submittedName>
        <fullName evidence="2">Uncharacterized protein</fullName>
    </submittedName>
</protein>
<proteinExistence type="predicted"/>
<gene>
    <name evidence="2" type="ORF">DFR39_101192</name>
</gene>
<evidence type="ECO:0000313" key="2">
    <source>
        <dbReference type="EMBL" id="TDP12719.1"/>
    </source>
</evidence>
<keyword evidence="1" id="KW-0472">Membrane</keyword>
<dbReference type="OrthoDB" id="9180593at2"/>
<organism evidence="2 3">
    <name type="scientific">Roseateles asaccharophilus</name>
    <dbReference type="NCBI Taxonomy" id="582607"/>
    <lineage>
        <taxon>Bacteria</taxon>
        <taxon>Pseudomonadati</taxon>
        <taxon>Pseudomonadota</taxon>
        <taxon>Betaproteobacteria</taxon>
        <taxon>Burkholderiales</taxon>
        <taxon>Sphaerotilaceae</taxon>
        <taxon>Roseateles</taxon>
    </lineage>
</organism>
<sequence length="140" mass="16285">MTDAARFLVWTTVSMAWTEIGLEEADYPPIARELLAQGADWTAVRRIALREVCGAFALDSFLIFPCMLWMIMPDWGYNEDYLRRRMQRWQRRPLWQQLLRNPLRLLGYPVALLMSRGIRARLKQAMQAAQARGEASPEQG</sequence>
<name>A0A4R6NAD8_9BURK</name>
<comment type="caution">
    <text evidence="2">The sequence shown here is derived from an EMBL/GenBank/DDBJ whole genome shotgun (WGS) entry which is preliminary data.</text>
</comment>
<evidence type="ECO:0000256" key="1">
    <source>
        <dbReference type="SAM" id="Phobius"/>
    </source>
</evidence>
<evidence type="ECO:0000313" key="3">
    <source>
        <dbReference type="Proteomes" id="UP000295357"/>
    </source>
</evidence>
<dbReference type="Proteomes" id="UP000295357">
    <property type="component" value="Unassembled WGS sequence"/>
</dbReference>
<keyword evidence="1" id="KW-0812">Transmembrane</keyword>
<feature type="transmembrane region" description="Helical" evidence="1">
    <location>
        <begin position="52"/>
        <end position="72"/>
    </location>
</feature>
<keyword evidence="1" id="KW-1133">Transmembrane helix</keyword>
<dbReference type="AlphaFoldDB" id="A0A4R6NAD8"/>
<keyword evidence="3" id="KW-1185">Reference proteome</keyword>
<dbReference type="RefSeq" id="WP_133601663.1">
    <property type="nucleotide sequence ID" value="NZ_JAUFPJ010000005.1"/>
</dbReference>
<reference evidence="2 3" key="1">
    <citation type="submission" date="2019-03" db="EMBL/GenBank/DDBJ databases">
        <title>Genomic Encyclopedia of Type Strains, Phase IV (KMG-IV): sequencing the most valuable type-strain genomes for metagenomic binning, comparative biology and taxonomic classification.</title>
        <authorList>
            <person name="Goeker M."/>
        </authorList>
    </citation>
    <scope>NUCLEOTIDE SEQUENCE [LARGE SCALE GENOMIC DNA]</scope>
    <source>
        <strain evidence="2 3">DSM 25082</strain>
    </source>
</reference>
<accession>A0A4R6NAD8</accession>